<evidence type="ECO:0000259" key="7">
    <source>
        <dbReference type="PROSITE" id="PS51731"/>
    </source>
</evidence>
<dbReference type="GO" id="GO:0003991">
    <property type="term" value="F:acetylglutamate kinase activity"/>
    <property type="evidence" value="ECO:0007669"/>
    <property type="project" value="UniProtKB-EC"/>
</dbReference>
<evidence type="ECO:0000256" key="4">
    <source>
        <dbReference type="ARBA" id="ARBA00048141"/>
    </source>
</evidence>
<dbReference type="EC" id="2.7.2.8" evidence="2"/>
<comment type="pathway">
    <text evidence="1">Amino-acid biosynthesis; L-arginine biosynthesis; N(2)-acetyl-L-ornithine from L-glutamate: step 2/4.</text>
</comment>
<dbReference type="GO" id="GO:0006526">
    <property type="term" value="P:L-arginine biosynthetic process"/>
    <property type="evidence" value="ECO:0007669"/>
    <property type="project" value="InterPro"/>
</dbReference>
<dbReference type="InterPro" id="IPR001048">
    <property type="entry name" value="Asp/Glu/Uridylate_kinase"/>
</dbReference>
<protein>
    <recommendedName>
        <fullName evidence="2">acetylglutamate kinase</fullName>
        <ecNumber evidence="2">2.7.2.8</ecNumber>
    </recommendedName>
</protein>
<dbReference type="PIRSF" id="PIRSF036441">
    <property type="entry name" value="NAGK_DUF619"/>
    <property type="match status" value="1"/>
</dbReference>
<organism evidence="8 9">
    <name type="scientific">Parvularcula maris</name>
    <dbReference type="NCBI Taxonomy" id="2965077"/>
    <lineage>
        <taxon>Bacteria</taxon>
        <taxon>Pseudomonadati</taxon>
        <taxon>Pseudomonadota</taxon>
        <taxon>Alphaproteobacteria</taxon>
        <taxon>Parvularculales</taxon>
        <taxon>Parvularculaceae</taxon>
        <taxon>Parvularcula</taxon>
    </lineage>
</organism>
<gene>
    <name evidence="8" type="ORF">NOG11_03625</name>
</gene>
<dbReference type="PROSITE" id="PS51186">
    <property type="entry name" value="GNAT"/>
    <property type="match status" value="1"/>
</dbReference>
<dbReference type="SUPFAM" id="SSF53633">
    <property type="entry name" value="Carbamate kinase-like"/>
    <property type="match status" value="1"/>
</dbReference>
<dbReference type="Pfam" id="PF04768">
    <property type="entry name" value="NAT"/>
    <property type="match status" value="1"/>
</dbReference>
<keyword evidence="9" id="KW-1185">Reference proteome</keyword>
<dbReference type="AlphaFoldDB" id="A0A9X2L7M7"/>
<dbReference type="InterPro" id="IPR011242">
    <property type="entry name" value="ArgB_GNAT"/>
</dbReference>
<name>A0A9X2L7M7_9PROT</name>
<evidence type="ECO:0000256" key="3">
    <source>
        <dbReference type="ARBA" id="ARBA00022679"/>
    </source>
</evidence>
<feature type="domain" description="N-acetyltransferase" evidence="7">
    <location>
        <begin position="288"/>
        <end position="434"/>
    </location>
</feature>
<dbReference type="InterPro" id="IPR036393">
    <property type="entry name" value="AceGlu_kinase-like_sf"/>
</dbReference>
<comment type="catalytic activity">
    <reaction evidence="4">
        <text>N-acetyl-L-glutamate + ATP = N-acetyl-L-glutamyl 5-phosphate + ADP</text>
        <dbReference type="Rhea" id="RHEA:14629"/>
        <dbReference type="ChEBI" id="CHEBI:30616"/>
        <dbReference type="ChEBI" id="CHEBI:44337"/>
        <dbReference type="ChEBI" id="CHEBI:57936"/>
        <dbReference type="ChEBI" id="CHEBI:456216"/>
        <dbReference type="EC" id="2.7.2.8"/>
    </reaction>
</comment>
<dbReference type="Gene3D" id="3.40.630.30">
    <property type="match status" value="1"/>
</dbReference>
<evidence type="ECO:0000313" key="9">
    <source>
        <dbReference type="Proteomes" id="UP001142610"/>
    </source>
</evidence>
<dbReference type="InterPro" id="IPR016181">
    <property type="entry name" value="Acyl_CoA_acyltransferase"/>
</dbReference>
<dbReference type="Gene3D" id="3.40.1160.10">
    <property type="entry name" value="Acetylglutamate kinase-like"/>
    <property type="match status" value="1"/>
</dbReference>
<dbReference type="NCBIfam" id="NF003387">
    <property type="entry name" value="PRK04531.1-2"/>
    <property type="match status" value="1"/>
</dbReference>
<dbReference type="SUPFAM" id="SSF55729">
    <property type="entry name" value="Acyl-CoA N-acyltransferases (Nat)"/>
    <property type="match status" value="1"/>
</dbReference>
<evidence type="ECO:0000256" key="1">
    <source>
        <dbReference type="ARBA" id="ARBA00004828"/>
    </source>
</evidence>
<dbReference type="Proteomes" id="UP001142610">
    <property type="component" value="Unassembled WGS sequence"/>
</dbReference>
<dbReference type="RefSeq" id="WP_256618285.1">
    <property type="nucleotide sequence ID" value="NZ_JANIBC010000002.1"/>
</dbReference>
<keyword evidence="3 8" id="KW-0808">Transferase</keyword>
<sequence length="438" mass="47282">MASRETSFRDRVSLLLGGLEEGREVRAYLRRFEEKNSGCFAVVKVGGAVLEQGLDDLADALALLQFLGLPPVVVYGSGPQLDRSLAAAGIREERCDGMRITPEEAVPLVAEAASHAGLKLAEALRERGAHAVTPQSALRARLLDRDRYGLVGEPVSADKLGIEQLLRAGVIPLIGCVHADERGQLLNVNADNVARCMVLSLRPRKVVFVTGTGGLLDGEGSLIDSINLAEEGDELFAQPWLSGGMRHKVQEIASLLSELEPSASVSVTGPAAMVRELFTHSGAGTLIRQGERIERRGPEAAKELEPLLEEAFGRKLKRSYWTDFAPDYVLASERGRAGAVIGSIAGVPLLDKFAVSESARGEGLAKSLWQRLHDAAPELVWRSRRENPFNGFYSAQADGFVRRGPWSVYWTGSGLEARIEALADELGSRPPDFEGDVG</sequence>
<dbReference type="PROSITE" id="PS51731">
    <property type="entry name" value="GNAT_NAGS"/>
    <property type="match status" value="1"/>
</dbReference>
<evidence type="ECO:0000256" key="2">
    <source>
        <dbReference type="ARBA" id="ARBA00013065"/>
    </source>
</evidence>
<reference evidence="8" key="1">
    <citation type="submission" date="2022-07" db="EMBL/GenBank/DDBJ databases">
        <title>Parvularcula maris sp. nov., an algicidal bacterium isolated from seawater.</title>
        <authorList>
            <person name="Li F."/>
        </authorList>
    </citation>
    <scope>NUCLEOTIDE SEQUENCE</scope>
    <source>
        <strain evidence="8">BGMRC 0090</strain>
    </source>
</reference>
<dbReference type="Pfam" id="PF00696">
    <property type="entry name" value="AA_kinase"/>
    <property type="match status" value="1"/>
</dbReference>
<evidence type="ECO:0000256" key="5">
    <source>
        <dbReference type="PIRSR" id="PIRSR036441-51"/>
    </source>
</evidence>
<proteinExistence type="predicted"/>
<dbReference type="GO" id="GO:0005737">
    <property type="term" value="C:cytoplasm"/>
    <property type="evidence" value="ECO:0007669"/>
    <property type="project" value="InterPro"/>
</dbReference>
<dbReference type="PANTHER" id="PTHR23342">
    <property type="entry name" value="N-ACETYLGLUTAMATE SYNTHASE"/>
    <property type="match status" value="1"/>
</dbReference>
<dbReference type="InterPro" id="IPR006855">
    <property type="entry name" value="Vertebrate-like_GNAT_dom"/>
</dbReference>
<dbReference type="GO" id="GO:0004042">
    <property type="term" value="F:L-glutamate N-acetyltransferase activity"/>
    <property type="evidence" value="ECO:0007669"/>
    <property type="project" value="TreeGrafter"/>
</dbReference>
<dbReference type="EMBL" id="JANIBC010000002">
    <property type="protein sequence ID" value="MCQ8184468.1"/>
    <property type="molecule type" value="Genomic_DNA"/>
</dbReference>
<keyword evidence="8" id="KW-0418">Kinase</keyword>
<comment type="caution">
    <text evidence="8">The sequence shown here is derived from an EMBL/GenBank/DDBJ whole genome shotgun (WGS) entry which is preliminary data.</text>
</comment>
<accession>A0A9X2L7M7</accession>
<dbReference type="InterPro" id="IPR000182">
    <property type="entry name" value="GNAT_dom"/>
</dbReference>
<evidence type="ECO:0000259" key="6">
    <source>
        <dbReference type="PROSITE" id="PS51186"/>
    </source>
</evidence>
<dbReference type="PANTHER" id="PTHR23342:SF0">
    <property type="entry name" value="N-ACETYLGLUTAMATE SYNTHASE, MITOCHONDRIAL"/>
    <property type="match status" value="1"/>
</dbReference>
<feature type="site" description="Transition state stabilizer" evidence="5">
    <location>
        <position position="248"/>
    </location>
</feature>
<feature type="site" description="Transition state stabilizer" evidence="5">
    <location>
        <position position="44"/>
    </location>
</feature>
<evidence type="ECO:0000313" key="8">
    <source>
        <dbReference type="EMBL" id="MCQ8184468.1"/>
    </source>
</evidence>
<feature type="domain" description="N-acetyltransferase" evidence="6">
    <location>
        <begin position="291"/>
        <end position="422"/>
    </location>
</feature>